<name>K9P7V5_CYAGP</name>
<dbReference type="InterPro" id="IPR000182">
    <property type="entry name" value="GNAT_dom"/>
</dbReference>
<keyword evidence="2" id="KW-0012">Acyltransferase</keyword>
<dbReference type="Proteomes" id="UP000010388">
    <property type="component" value="Chromosome"/>
</dbReference>
<dbReference type="InterPro" id="IPR016181">
    <property type="entry name" value="Acyl_CoA_acyltransferase"/>
</dbReference>
<dbReference type="Pfam" id="PF00583">
    <property type="entry name" value="Acetyltransf_1"/>
    <property type="match status" value="1"/>
</dbReference>
<keyword evidence="1 4" id="KW-0808">Transferase</keyword>
<reference evidence="5" key="1">
    <citation type="journal article" date="2013" name="Proc. Natl. Acad. Sci. U.S.A.">
        <title>Improving the coverage of the cyanobacterial phylum using diversity-driven genome sequencing.</title>
        <authorList>
            <person name="Shih P.M."/>
            <person name="Wu D."/>
            <person name="Latifi A."/>
            <person name="Axen S.D."/>
            <person name="Fewer D.P."/>
            <person name="Talla E."/>
            <person name="Calteau A."/>
            <person name="Cai F."/>
            <person name="Tandeau de Marsac N."/>
            <person name="Rippka R."/>
            <person name="Herdman M."/>
            <person name="Sivonen K."/>
            <person name="Coursin T."/>
            <person name="Laurent T."/>
            <person name="Goodwin L."/>
            <person name="Nolan M."/>
            <person name="Davenport K.W."/>
            <person name="Han C.S."/>
            <person name="Rubin E.M."/>
            <person name="Eisen J.A."/>
            <person name="Woyke T."/>
            <person name="Gugger M."/>
            <person name="Kerfeld C.A."/>
        </authorList>
    </citation>
    <scope>NUCLEOTIDE SEQUENCE [LARGE SCALE GENOMIC DNA]</scope>
    <source>
        <strain evidence="5">ATCC 27147 / PCC 6307</strain>
    </source>
</reference>
<evidence type="ECO:0000313" key="5">
    <source>
        <dbReference type="Proteomes" id="UP000010388"/>
    </source>
</evidence>
<dbReference type="GO" id="GO:0016747">
    <property type="term" value="F:acyltransferase activity, transferring groups other than amino-acyl groups"/>
    <property type="evidence" value="ECO:0007669"/>
    <property type="project" value="InterPro"/>
</dbReference>
<feature type="domain" description="N-acetyltransferase" evidence="3">
    <location>
        <begin position="5"/>
        <end position="156"/>
    </location>
</feature>
<evidence type="ECO:0000259" key="3">
    <source>
        <dbReference type="PROSITE" id="PS51186"/>
    </source>
</evidence>
<evidence type="ECO:0000313" key="4">
    <source>
        <dbReference type="EMBL" id="AFY29477.1"/>
    </source>
</evidence>
<gene>
    <name evidence="4" type="ordered locus">Cyagr_2371</name>
</gene>
<dbReference type="HOGENOM" id="CLU_118619_0_0_3"/>
<dbReference type="EMBL" id="CP003495">
    <property type="protein sequence ID" value="AFY29477.1"/>
    <property type="molecule type" value="Genomic_DNA"/>
</dbReference>
<sequence length="156" mass="17116">MNAPPSIRLLGASDAPALRQMLGLFSEAFDDPESYLNHQPSDAYLTRLLASDTFIAVAAFAAGQVVGGLTGYVLPKFEQERSEFYIYDLAVAADVRRQGIATELISTIKRIAKQRGIYVIFAQADDGDDSAVALYTKLGTREDVMHYDILPEHQST</sequence>
<organism evidence="4 5">
    <name type="scientific">Cyanobium gracile (strain ATCC 27147 / PCC 6307)</name>
    <dbReference type="NCBI Taxonomy" id="292564"/>
    <lineage>
        <taxon>Bacteria</taxon>
        <taxon>Bacillati</taxon>
        <taxon>Cyanobacteriota</taxon>
        <taxon>Cyanophyceae</taxon>
        <taxon>Synechococcales</taxon>
        <taxon>Prochlorococcaceae</taxon>
        <taxon>Cyanobium</taxon>
    </lineage>
</organism>
<dbReference type="PANTHER" id="PTHR43877">
    <property type="entry name" value="AMINOALKYLPHOSPHONATE N-ACETYLTRANSFERASE-RELATED-RELATED"/>
    <property type="match status" value="1"/>
</dbReference>
<evidence type="ECO:0000256" key="1">
    <source>
        <dbReference type="ARBA" id="ARBA00022679"/>
    </source>
</evidence>
<dbReference type="KEGG" id="cgc:Cyagr_2371"/>
<accession>K9P7V5</accession>
<proteinExistence type="predicted"/>
<dbReference type="CDD" id="cd04301">
    <property type="entry name" value="NAT_SF"/>
    <property type="match status" value="1"/>
</dbReference>
<dbReference type="NCBIfam" id="NF033083">
    <property type="entry name" value="AAC_3_I"/>
    <property type="match status" value="1"/>
</dbReference>
<dbReference type="STRING" id="292564.Cyagr_2371"/>
<dbReference type="Gene3D" id="3.40.630.30">
    <property type="match status" value="1"/>
</dbReference>
<protein>
    <submittedName>
        <fullName evidence="4">Acetyltransferase</fullName>
    </submittedName>
</protein>
<dbReference type="PROSITE" id="PS51186">
    <property type="entry name" value="GNAT"/>
    <property type="match status" value="1"/>
</dbReference>
<dbReference type="eggNOG" id="COG0456">
    <property type="taxonomic scope" value="Bacteria"/>
</dbReference>
<evidence type="ECO:0000256" key="2">
    <source>
        <dbReference type="ARBA" id="ARBA00023315"/>
    </source>
</evidence>
<dbReference type="SUPFAM" id="SSF55729">
    <property type="entry name" value="Acyl-CoA N-acyltransferases (Nat)"/>
    <property type="match status" value="1"/>
</dbReference>
<dbReference type="AlphaFoldDB" id="K9P7V5"/>
<dbReference type="PANTHER" id="PTHR43877:SF1">
    <property type="entry name" value="ACETYLTRANSFERASE"/>
    <property type="match status" value="1"/>
</dbReference>
<dbReference type="InterPro" id="IPR050832">
    <property type="entry name" value="Bact_Acetyltransf"/>
</dbReference>